<dbReference type="InterPro" id="IPR029044">
    <property type="entry name" value="Nucleotide-diphossugar_trans"/>
</dbReference>
<dbReference type="SUPFAM" id="SSF53448">
    <property type="entry name" value="Nucleotide-diphospho-sugar transferases"/>
    <property type="match status" value="1"/>
</dbReference>
<feature type="non-terminal residue" evidence="1">
    <location>
        <position position="1"/>
    </location>
</feature>
<proteinExistence type="predicted"/>
<name>T1B9C5_9ZZZZ</name>
<evidence type="ECO:0000313" key="1">
    <source>
        <dbReference type="EMBL" id="EQD50835.1"/>
    </source>
</evidence>
<dbReference type="AlphaFoldDB" id="T1B9C5"/>
<organism evidence="1">
    <name type="scientific">mine drainage metagenome</name>
    <dbReference type="NCBI Taxonomy" id="410659"/>
    <lineage>
        <taxon>unclassified sequences</taxon>
        <taxon>metagenomes</taxon>
        <taxon>ecological metagenomes</taxon>
    </lineage>
</organism>
<keyword evidence="1" id="KW-0808">Transferase</keyword>
<protein>
    <submittedName>
        <fullName evidence="1">Glycosyl transferase, group 2 family protein</fullName>
    </submittedName>
</protein>
<accession>T1B9C5</accession>
<sequence length="157" mass="18009">AGRAIAMGYQPFEKLGRIELFFDDFDVTYPSVNLGYEKSLFLELGGFDPIFVTAEDIDLNIRAVIHGARIDYCPDCIIYHRARSTVVGFVEQAFWNGFGRKQLTLKHVNVWSHFKASEIFKPEIINFWYIIRGVSALFGYATCKLFGEEFLKNNMSS</sequence>
<dbReference type="EMBL" id="AUZY01007183">
    <property type="protein sequence ID" value="EQD50835.1"/>
    <property type="molecule type" value="Genomic_DNA"/>
</dbReference>
<gene>
    <name evidence="1" type="ORF">B1B_11097</name>
</gene>
<dbReference type="GO" id="GO:0016740">
    <property type="term" value="F:transferase activity"/>
    <property type="evidence" value="ECO:0007669"/>
    <property type="project" value="UniProtKB-KW"/>
</dbReference>
<comment type="caution">
    <text evidence="1">The sequence shown here is derived from an EMBL/GenBank/DDBJ whole genome shotgun (WGS) entry which is preliminary data.</text>
</comment>
<dbReference type="Gene3D" id="3.90.550.10">
    <property type="entry name" value="Spore Coat Polysaccharide Biosynthesis Protein SpsA, Chain A"/>
    <property type="match status" value="1"/>
</dbReference>
<reference evidence="1" key="2">
    <citation type="journal article" date="2014" name="ISME J.">
        <title>Microbial stratification in low pH oxic and suboxic macroscopic growths along an acid mine drainage.</title>
        <authorList>
            <person name="Mendez-Garcia C."/>
            <person name="Mesa V."/>
            <person name="Sprenger R.R."/>
            <person name="Richter M."/>
            <person name="Diez M.S."/>
            <person name="Solano J."/>
            <person name="Bargiela R."/>
            <person name="Golyshina O.V."/>
            <person name="Manteca A."/>
            <person name="Ramos J.L."/>
            <person name="Gallego J.R."/>
            <person name="Llorente I."/>
            <person name="Martins Dos Santos V.A."/>
            <person name="Jensen O.N."/>
            <person name="Pelaez A.I."/>
            <person name="Sanchez J."/>
            <person name="Ferrer M."/>
        </authorList>
    </citation>
    <scope>NUCLEOTIDE SEQUENCE</scope>
</reference>
<reference evidence="1" key="1">
    <citation type="submission" date="2013-08" db="EMBL/GenBank/DDBJ databases">
        <authorList>
            <person name="Mendez C."/>
            <person name="Richter M."/>
            <person name="Ferrer M."/>
            <person name="Sanchez J."/>
        </authorList>
    </citation>
    <scope>NUCLEOTIDE SEQUENCE</scope>
</reference>